<keyword evidence="3" id="KW-0449">Lipoprotein</keyword>
<dbReference type="Pfam" id="PF11738">
    <property type="entry name" value="DUF3298"/>
    <property type="match status" value="1"/>
</dbReference>
<dbReference type="Proteomes" id="UP000471465">
    <property type="component" value="Unassembled WGS sequence"/>
</dbReference>
<name>A0A6N7C308_9GAMM</name>
<gene>
    <name evidence="3" type="ORF">FQV37_114</name>
</gene>
<dbReference type="InterPro" id="IPR021729">
    <property type="entry name" value="DUF3298"/>
</dbReference>
<dbReference type="EMBL" id="VZIZ01000011">
    <property type="protein sequence ID" value="KAF0569207.1"/>
    <property type="molecule type" value="Genomic_DNA"/>
</dbReference>
<evidence type="ECO:0000259" key="2">
    <source>
        <dbReference type="Pfam" id="PF11738"/>
    </source>
</evidence>
<dbReference type="AlphaFoldDB" id="A0A6N7C308"/>
<dbReference type="RefSeq" id="WP_160021492.1">
    <property type="nucleotide sequence ID" value="NZ_VZIZ01000011.1"/>
</dbReference>
<reference evidence="3 4" key="1">
    <citation type="submission" date="2019-09" db="EMBL/GenBank/DDBJ databases">
        <title>Draft genome sequence of Psychrobacter nivimaris LAMA 639, in search for biotechnological relevant genes.</title>
        <authorList>
            <person name="Lima A.O.S."/>
            <person name="Staloch B.E.K."/>
            <person name="Freitas R.C."/>
            <person name="Niero H."/>
            <person name="Silva M.A.C."/>
        </authorList>
    </citation>
    <scope>NUCLEOTIDE SEQUENCE [LARGE SCALE GENOMIC DNA]</scope>
    <source>
        <strain evidence="3 4">LAMA 639</strain>
    </source>
</reference>
<sequence>MHTTTQTDDKSISADLFSIKVSQRRSIAMLTGSLLLSAVSTSVNAGNFISSTEYLPYQLPSNIQETCDKRDNCPEIEVKYLKSSQNWTDEIANARIDNMVVNSQMTESAPIKGKSSKKEVTAALDSFVSSQFQDMPDDVSWGYNLMIAPIYLGHVDDFELFEISSYVYTGGAHGMPYSEYLVFDPSTKKQVTLDDMLISGKKPRFEALAYDAYKTWVKTVAEDVSSYEKNWPFTLSDNVTLTDTGVSIRYQHYSIGPYAYGMPILNIPYNKLDKVIKPHFIPK</sequence>
<dbReference type="Gene3D" id="3.30.565.40">
    <property type="entry name" value="Fervidobacterium nodosum Rt17-B1 like"/>
    <property type="match status" value="1"/>
</dbReference>
<feature type="signal peptide" evidence="1">
    <location>
        <begin position="1"/>
        <end position="45"/>
    </location>
</feature>
<evidence type="ECO:0000313" key="3">
    <source>
        <dbReference type="EMBL" id="KAF0569207.1"/>
    </source>
</evidence>
<dbReference type="Gene3D" id="3.90.640.20">
    <property type="entry name" value="Heat-shock cognate protein, ATPase"/>
    <property type="match status" value="1"/>
</dbReference>
<protein>
    <submittedName>
        <fullName evidence="3">Putative lipoprotein</fullName>
    </submittedName>
</protein>
<dbReference type="InterPro" id="IPR037126">
    <property type="entry name" value="PdaC/RsiV-like_sf"/>
</dbReference>
<evidence type="ECO:0000256" key="1">
    <source>
        <dbReference type="SAM" id="SignalP"/>
    </source>
</evidence>
<evidence type="ECO:0000313" key="4">
    <source>
        <dbReference type="Proteomes" id="UP000471465"/>
    </source>
</evidence>
<organism evidence="3 4">
    <name type="scientific">Psychrobacter nivimaris</name>
    <dbReference type="NCBI Taxonomy" id="281738"/>
    <lineage>
        <taxon>Bacteria</taxon>
        <taxon>Pseudomonadati</taxon>
        <taxon>Pseudomonadota</taxon>
        <taxon>Gammaproteobacteria</taxon>
        <taxon>Moraxellales</taxon>
        <taxon>Moraxellaceae</taxon>
        <taxon>Psychrobacter</taxon>
    </lineage>
</organism>
<accession>A0A6N7C308</accession>
<keyword evidence="4" id="KW-1185">Reference proteome</keyword>
<comment type="caution">
    <text evidence="3">The sequence shown here is derived from an EMBL/GenBank/DDBJ whole genome shotgun (WGS) entry which is preliminary data.</text>
</comment>
<proteinExistence type="predicted"/>
<keyword evidence="1" id="KW-0732">Signal</keyword>
<feature type="chain" id="PRO_5026867941" evidence="1">
    <location>
        <begin position="46"/>
        <end position="283"/>
    </location>
</feature>
<feature type="domain" description="DUF3298" evidence="2">
    <location>
        <begin position="195"/>
        <end position="270"/>
    </location>
</feature>